<dbReference type="InterPro" id="IPR036388">
    <property type="entry name" value="WH-like_DNA-bd_sf"/>
</dbReference>
<dbReference type="KEGG" id="nvr:FEJ81_05715"/>
<dbReference type="EMBL" id="CP040330">
    <property type="protein sequence ID" value="QCS41876.1"/>
    <property type="molecule type" value="Genomic_DNA"/>
</dbReference>
<evidence type="ECO:0000259" key="2">
    <source>
        <dbReference type="Pfam" id="PF24034"/>
    </source>
</evidence>
<reference evidence="4" key="1">
    <citation type="submission" date="2019-05" db="EMBL/GenBank/DDBJ databases">
        <title>Genome sequence and methylation pattern of the halophilic Archaeon Natrinema versiforme BOL5-4.</title>
        <authorList>
            <person name="DasSarma P."/>
            <person name="Anton B.P."/>
            <person name="DasSarma S.L."/>
            <person name="Martinez F.L."/>
            <person name="Guzman D."/>
            <person name="Roberts R.J."/>
            <person name="DasSarma S."/>
        </authorList>
    </citation>
    <scope>NUCLEOTIDE SEQUENCE [LARGE SCALE GENOMIC DNA]</scope>
    <source>
        <strain evidence="4">BOL5-4</strain>
    </source>
</reference>
<evidence type="ECO:0000313" key="4">
    <source>
        <dbReference type="Proteomes" id="UP000302218"/>
    </source>
</evidence>
<gene>
    <name evidence="3" type="ORF">FEJ81_05715</name>
</gene>
<name>A0A4V1FZH6_9EURY</name>
<sequence length="180" mass="19302">MIRRHAPIGSRHVTAVGRAIRACADAVGSASAIRRDESTANRSRQRREAWAGRLEDTSRTATGEAPGEDSDAGAADGGPTDDESDGGSSIANGAVDPDDGPTSRAEILEYGLTPAEYVRAVLVEHGGRIKQQRFIDRYGWSRATLSRLLSDLEGRDVVERYRIGREKIVCLPAAVPDSVC</sequence>
<dbReference type="OrthoDB" id="187031at2157"/>
<proteinExistence type="predicted"/>
<dbReference type="Proteomes" id="UP000302218">
    <property type="component" value="Chromosome"/>
</dbReference>
<feature type="domain" description="DUF7343" evidence="2">
    <location>
        <begin position="112"/>
        <end position="172"/>
    </location>
</feature>
<dbReference type="Gene3D" id="1.10.10.10">
    <property type="entry name" value="Winged helix-like DNA-binding domain superfamily/Winged helix DNA-binding domain"/>
    <property type="match status" value="1"/>
</dbReference>
<evidence type="ECO:0000256" key="1">
    <source>
        <dbReference type="SAM" id="MobiDB-lite"/>
    </source>
</evidence>
<accession>A0A4V1FZH6</accession>
<dbReference type="InterPro" id="IPR055767">
    <property type="entry name" value="DUF7343"/>
</dbReference>
<dbReference type="Pfam" id="PF24034">
    <property type="entry name" value="DUF7343"/>
    <property type="match status" value="1"/>
</dbReference>
<dbReference type="GeneID" id="40264749"/>
<feature type="region of interest" description="Disordered" evidence="1">
    <location>
        <begin position="27"/>
        <end position="104"/>
    </location>
</feature>
<feature type="compositionally biased region" description="Basic and acidic residues" evidence="1">
    <location>
        <begin position="46"/>
        <end position="58"/>
    </location>
</feature>
<protein>
    <submittedName>
        <fullName evidence="3">MarR family transcriptional regulator</fullName>
    </submittedName>
</protein>
<dbReference type="SUPFAM" id="SSF46785">
    <property type="entry name" value="Winged helix' DNA-binding domain"/>
    <property type="match status" value="1"/>
</dbReference>
<dbReference type="AlphaFoldDB" id="A0A4V1FZH6"/>
<evidence type="ECO:0000313" key="3">
    <source>
        <dbReference type="EMBL" id="QCS41876.1"/>
    </source>
</evidence>
<dbReference type="RefSeq" id="WP_138244374.1">
    <property type="nucleotide sequence ID" value="NZ_CP040330.1"/>
</dbReference>
<dbReference type="InterPro" id="IPR036390">
    <property type="entry name" value="WH_DNA-bd_sf"/>
</dbReference>
<organism evidence="3 4">
    <name type="scientific">Natrinema versiforme</name>
    <dbReference type="NCBI Taxonomy" id="88724"/>
    <lineage>
        <taxon>Archaea</taxon>
        <taxon>Methanobacteriati</taxon>
        <taxon>Methanobacteriota</taxon>
        <taxon>Stenosarchaea group</taxon>
        <taxon>Halobacteria</taxon>
        <taxon>Halobacteriales</taxon>
        <taxon>Natrialbaceae</taxon>
        <taxon>Natrinema</taxon>
    </lineage>
</organism>